<gene>
    <name evidence="1" type="ORF">METZ01_LOCUS130342</name>
</gene>
<protein>
    <submittedName>
        <fullName evidence="1">Uncharacterized protein</fullName>
    </submittedName>
</protein>
<accession>A0A381YK97</accession>
<dbReference type="EMBL" id="UINC01018447">
    <property type="protein sequence ID" value="SVA77488.1"/>
    <property type="molecule type" value="Genomic_DNA"/>
</dbReference>
<sequence length="199" mass="22493">MLTYIKDARNHWTVVIDTQSYQFDHAHPEYESLVECVKVGDAVAFLELLEVGTVIENWSDGNFQFTEGFLYYEDEQVASQPTNRIIQLIKNGWDHKPMLAYLDRLYQNVSNRAVMESYDWCSHKGLPITPDGCLVGYKGVAVYTGEDKTDKMGRPLSEGDLVDKWSSSIRNNVADEVTMNRRKVSDNCSEGCAAGLHVG</sequence>
<proteinExistence type="predicted"/>
<dbReference type="AlphaFoldDB" id="A0A381YK97"/>
<reference evidence="1" key="1">
    <citation type="submission" date="2018-05" db="EMBL/GenBank/DDBJ databases">
        <authorList>
            <person name="Lanie J.A."/>
            <person name="Ng W.-L."/>
            <person name="Kazmierczak K.M."/>
            <person name="Andrzejewski T.M."/>
            <person name="Davidsen T.M."/>
            <person name="Wayne K.J."/>
            <person name="Tettelin H."/>
            <person name="Glass J.I."/>
            <person name="Rusch D."/>
            <person name="Podicherti R."/>
            <person name="Tsui H.-C.T."/>
            <person name="Winkler M.E."/>
        </authorList>
    </citation>
    <scope>NUCLEOTIDE SEQUENCE</scope>
</reference>
<name>A0A381YK97_9ZZZZ</name>
<evidence type="ECO:0000313" key="1">
    <source>
        <dbReference type="EMBL" id="SVA77488.1"/>
    </source>
</evidence>
<organism evidence="1">
    <name type="scientific">marine metagenome</name>
    <dbReference type="NCBI Taxonomy" id="408172"/>
    <lineage>
        <taxon>unclassified sequences</taxon>
        <taxon>metagenomes</taxon>
        <taxon>ecological metagenomes</taxon>
    </lineage>
</organism>
<feature type="non-terminal residue" evidence="1">
    <location>
        <position position="199"/>
    </location>
</feature>